<evidence type="ECO:0000259" key="5">
    <source>
        <dbReference type="PROSITE" id="PS51730"/>
    </source>
</evidence>
<dbReference type="EMBL" id="JAPFFF010000007">
    <property type="protein sequence ID" value="KAK8886714.1"/>
    <property type="molecule type" value="Genomic_DNA"/>
</dbReference>
<feature type="domain" description="N-acetyltransferase" evidence="5">
    <location>
        <begin position="1"/>
        <end position="173"/>
    </location>
</feature>
<name>A0ABR2K6M8_9EUKA</name>
<proteinExistence type="inferred from homology"/>
<protein>
    <recommendedName>
        <fullName evidence="3">Alpha-tubulin N-acetyltransferase</fullName>
        <shortName evidence="3">Alpha-TAT</shortName>
        <shortName evidence="3">TAT</shortName>
        <ecNumber evidence="3">2.3.1.108</ecNumber>
    </recommendedName>
    <alternativeName>
        <fullName evidence="3">Acetyltransferase mec-17 homolog</fullName>
    </alternativeName>
</protein>
<reference evidence="6 7" key="1">
    <citation type="submission" date="2024-04" db="EMBL/GenBank/DDBJ databases">
        <title>Tritrichomonas musculus Genome.</title>
        <authorList>
            <person name="Alves-Ferreira E."/>
            <person name="Grigg M."/>
            <person name="Lorenzi H."/>
            <person name="Galac M."/>
        </authorList>
    </citation>
    <scope>NUCLEOTIDE SEQUENCE [LARGE SCALE GENOMIC DNA]</scope>
    <source>
        <strain evidence="6 7">EAF2021</strain>
    </source>
</reference>
<evidence type="ECO:0000256" key="3">
    <source>
        <dbReference type="HAMAP-Rule" id="MF_03130"/>
    </source>
</evidence>
<feature type="site" description="Crucial for catalytic activity" evidence="3">
    <location>
        <position position="46"/>
    </location>
</feature>
<sequence>MEERAVKKLHPDKDHFVILNAREARGLPDDVKSLINKIGIASSTAQGLNHVITSFSSFISGDNTIYMLLDDDNKAILGFLKIGYRNLFLWDRNGSQHEMKILCLLDFFTYPVCQRKGYGKLMIDRMLSDQHKEMRQIPIDKPSPLCLSFMKKHFGLTDFLPQSNNYVVFDQFWEQPKFNGNNNEGNSFLPKPLLTPNIKPKPKIKAPLINPYHRSPAPRRQQLNPITWLPYD</sequence>
<dbReference type="Proteomes" id="UP001470230">
    <property type="component" value="Unassembled WGS sequence"/>
</dbReference>
<dbReference type="EC" id="2.3.1.108" evidence="3"/>
<keyword evidence="2 3" id="KW-0012">Acyltransferase</keyword>
<dbReference type="SUPFAM" id="SSF55729">
    <property type="entry name" value="Acyl-CoA N-acyltransferases (Nat)"/>
    <property type="match status" value="1"/>
</dbReference>
<evidence type="ECO:0000313" key="6">
    <source>
        <dbReference type="EMBL" id="KAK8886714.1"/>
    </source>
</evidence>
<dbReference type="PROSITE" id="PS51730">
    <property type="entry name" value="GNAT_ATAT"/>
    <property type="match status" value="1"/>
</dbReference>
<dbReference type="InterPro" id="IPR007965">
    <property type="entry name" value="GNAT_ATAT"/>
</dbReference>
<dbReference type="Gene3D" id="3.40.630.30">
    <property type="match status" value="1"/>
</dbReference>
<comment type="catalytic activity">
    <reaction evidence="3">
        <text>L-lysyl-[alpha-tubulin] + acetyl-CoA = N(6)-acetyl-L-lysyl-[alpha-tubulin] + CoA + H(+)</text>
        <dbReference type="Rhea" id="RHEA:15277"/>
        <dbReference type="Rhea" id="RHEA-COMP:11278"/>
        <dbReference type="Rhea" id="RHEA-COMP:11279"/>
        <dbReference type="ChEBI" id="CHEBI:15378"/>
        <dbReference type="ChEBI" id="CHEBI:29969"/>
        <dbReference type="ChEBI" id="CHEBI:57287"/>
        <dbReference type="ChEBI" id="CHEBI:57288"/>
        <dbReference type="ChEBI" id="CHEBI:61930"/>
        <dbReference type="EC" id="2.3.1.108"/>
    </reaction>
</comment>
<keyword evidence="7" id="KW-1185">Reference proteome</keyword>
<dbReference type="InterPro" id="IPR016181">
    <property type="entry name" value="Acyl_CoA_acyltransferase"/>
</dbReference>
<organism evidence="6 7">
    <name type="scientific">Tritrichomonas musculus</name>
    <dbReference type="NCBI Taxonomy" id="1915356"/>
    <lineage>
        <taxon>Eukaryota</taxon>
        <taxon>Metamonada</taxon>
        <taxon>Parabasalia</taxon>
        <taxon>Tritrichomonadida</taxon>
        <taxon>Tritrichomonadidae</taxon>
        <taxon>Tritrichomonas</taxon>
    </lineage>
</organism>
<feature type="binding site" evidence="3">
    <location>
        <begin position="107"/>
        <end position="120"/>
    </location>
    <ligand>
        <name>acetyl-CoA</name>
        <dbReference type="ChEBI" id="CHEBI:57288"/>
    </ligand>
</feature>
<evidence type="ECO:0000313" key="7">
    <source>
        <dbReference type="Proteomes" id="UP001470230"/>
    </source>
</evidence>
<keyword evidence="1 3" id="KW-0808">Transferase</keyword>
<gene>
    <name evidence="6" type="ORF">M9Y10_042182</name>
</gene>
<dbReference type="Pfam" id="PF05301">
    <property type="entry name" value="Acetyltransf_16"/>
    <property type="match status" value="1"/>
</dbReference>
<dbReference type="PANTHER" id="PTHR12327:SF0">
    <property type="entry name" value="ALPHA-TUBULIN N-ACETYLTRANSFERASE 1"/>
    <property type="match status" value="1"/>
</dbReference>
<dbReference type="InterPro" id="IPR038746">
    <property type="entry name" value="Atat"/>
</dbReference>
<comment type="similarity">
    <text evidence="3">Belongs to the acetyltransferase ATAT1 family.</text>
</comment>
<comment type="caution">
    <text evidence="3">Lacks conserved residue(s) required for the propagation of feature annotation.</text>
</comment>
<dbReference type="PANTHER" id="PTHR12327">
    <property type="entry name" value="ALPHA-TUBULIN N-ACETYLTRANSFERASE 1"/>
    <property type="match status" value="1"/>
</dbReference>
<dbReference type="HAMAP" id="MF_03130">
    <property type="entry name" value="mec17"/>
    <property type="match status" value="1"/>
</dbReference>
<evidence type="ECO:0000256" key="2">
    <source>
        <dbReference type="ARBA" id="ARBA00023315"/>
    </source>
</evidence>
<comment type="function">
    <text evidence="3">Specifically acetylates 'Lys-40' in alpha-tubulin on the lumenal side of microtubules. Promotes microtubule destabilization and accelerates microtubule dynamics; this activity may be independent of acetylation activity. Acetylates alpha-tubulin with a slow enzymatic rate, due to a catalytic site that is not optimized for acetyl transfer. Enters the microtubule through each end and diffuses quickly throughout the lumen of microtubules. Acetylates only long/old microtubules because of its slow acetylation rate since it does not have time to act on dynamically unstable microtubules before the enzyme is released.</text>
</comment>
<comment type="caution">
    <text evidence="6">The sequence shown here is derived from an EMBL/GenBank/DDBJ whole genome shotgun (WGS) entry which is preliminary data.</text>
</comment>
<evidence type="ECO:0000256" key="4">
    <source>
        <dbReference type="SAM" id="MobiDB-lite"/>
    </source>
</evidence>
<feature type="region of interest" description="Disordered" evidence="4">
    <location>
        <begin position="209"/>
        <end position="232"/>
    </location>
</feature>
<accession>A0ABR2K6M8</accession>
<evidence type="ECO:0000256" key="1">
    <source>
        <dbReference type="ARBA" id="ARBA00022679"/>
    </source>
</evidence>